<organism evidence="1 2">
    <name type="scientific">Caenorhabditis remanei</name>
    <name type="common">Caenorhabditis vulgaris</name>
    <dbReference type="NCBI Taxonomy" id="31234"/>
    <lineage>
        <taxon>Eukaryota</taxon>
        <taxon>Metazoa</taxon>
        <taxon>Ecdysozoa</taxon>
        <taxon>Nematoda</taxon>
        <taxon>Chromadorea</taxon>
        <taxon>Rhabditida</taxon>
        <taxon>Rhabditina</taxon>
        <taxon>Rhabditomorpha</taxon>
        <taxon>Rhabditoidea</taxon>
        <taxon>Rhabditidae</taxon>
        <taxon>Peloderinae</taxon>
        <taxon>Caenorhabditis</taxon>
    </lineage>
</organism>
<dbReference type="RefSeq" id="XP_053581297.1">
    <property type="nucleotide sequence ID" value="XM_053732384.1"/>
</dbReference>
<dbReference type="GeneID" id="78776627"/>
<dbReference type="AlphaFoldDB" id="A0A6A5GAG4"/>
<evidence type="ECO:0000313" key="1">
    <source>
        <dbReference type="EMBL" id="KAF1751532.1"/>
    </source>
</evidence>
<comment type="caution">
    <text evidence="1">The sequence shown here is derived from an EMBL/GenBank/DDBJ whole genome shotgun (WGS) entry which is preliminary data.</text>
</comment>
<protein>
    <submittedName>
        <fullName evidence="1">Uncharacterized protein</fullName>
    </submittedName>
</protein>
<dbReference type="CTD" id="78776627"/>
<proteinExistence type="predicted"/>
<sequence length="92" mass="10142">MTSTSSEPVNASKFGVLRIQKIGQIVAIVRVDILRIDLDILCFGCPQSVGLVGQNLFGSKAQQVVTSTHSGETMIFESFVLLRISRIHFFIM</sequence>
<evidence type="ECO:0000313" key="2">
    <source>
        <dbReference type="Proteomes" id="UP000483820"/>
    </source>
</evidence>
<dbReference type="Proteomes" id="UP000483820">
    <property type="component" value="Chromosome V"/>
</dbReference>
<dbReference type="KEGG" id="crq:GCK72_018086"/>
<name>A0A6A5GAG4_CAERE</name>
<gene>
    <name evidence="1" type="ORF">GCK72_018086</name>
</gene>
<dbReference type="EMBL" id="WUAV01000005">
    <property type="protein sequence ID" value="KAF1751532.1"/>
    <property type="molecule type" value="Genomic_DNA"/>
</dbReference>
<accession>A0A6A5GAG4</accession>
<reference evidence="1 2" key="1">
    <citation type="submission" date="2019-12" db="EMBL/GenBank/DDBJ databases">
        <title>Chromosome-level assembly of the Caenorhabditis remanei genome.</title>
        <authorList>
            <person name="Teterina A.A."/>
            <person name="Willis J.H."/>
            <person name="Phillips P.C."/>
        </authorList>
    </citation>
    <scope>NUCLEOTIDE SEQUENCE [LARGE SCALE GENOMIC DNA]</scope>
    <source>
        <strain evidence="1 2">PX506</strain>
        <tissue evidence="1">Whole organism</tissue>
    </source>
</reference>